<dbReference type="PROSITE" id="PS50109">
    <property type="entry name" value="HIS_KIN"/>
    <property type="match status" value="1"/>
</dbReference>
<dbReference type="InterPro" id="IPR003594">
    <property type="entry name" value="HATPase_dom"/>
</dbReference>
<gene>
    <name evidence="9" type="ORF">J5O05_18320</name>
</gene>
<evidence type="ECO:0000256" key="5">
    <source>
        <dbReference type="ARBA" id="ARBA00022777"/>
    </source>
</evidence>
<dbReference type="PANTHER" id="PTHR43065">
    <property type="entry name" value="SENSOR HISTIDINE KINASE"/>
    <property type="match status" value="1"/>
</dbReference>
<organism evidence="9 10">
    <name type="scientific">Pseudoalteromonas xiamenensis</name>
    <dbReference type="NCBI Taxonomy" id="882626"/>
    <lineage>
        <taxon>Bacteria</taxon>
        <taxon>Pseudomonadati</taxon>
        <taxon>Pseudomonadota</taxon>
        <taxon>Gammaproteobacteria</taxon>
        <taxon>Alteromonadales</taxon>
        <taxon>Pseudoalteromonadaceae</taxon>
        <taxon>Pseudoalteromonas</taxon>
    </lineage>
</organism>
<name>A0A975DKS0_9GAMM</name>
<geneLocation type="plasmid" evidence="9 10">
    <name>unnamed5</name>
</geneLocation>
<evidence type="ECO:0000256" key="1">
    <source>
        <dbReference type="ARBA" id="ARBA00000085"/>
    </source>
</evidence>
<dbReference type="InterPro" id="IPR005467">
    <property type="entry name" value="His_kinase_dom"/>
</dbReference>
<dbReference type="EMBL" id="CP072135">
    <property type="protein sequence ID" value="QTH73454.1"/>
    <property type="molecule type" value="Genomic_DNA"/>
</dbReference>
<sequence>MSGLSVSANQEHILIGVSDNGVGMDETTLTKIFEPFYTTKDVGKGTGMGMAIVYGFIEEHNGTIHVESKLGQGTSITVSLPIIN</sequence>
<protein>
    <recommendedName>
        <fullName evidence="2">histidine kinase</fullName>
        <ecNumber evidence="2">2.7.13.3</ecNumber>
    </recommendedName>
</protein>
<dbReference type="Pfam" id="PF02518">
    <property type="entry name" value="HATPase_c"/>
    <property type="match status" value="1"/>
</dbReference>
<keyword evidence="3" id="KW-0808">Transferase</keyword>
<dbReference type="Proteomes" id="UP000664904">
    <property type="component" value="Plasmid unnamed5"/>
</dbReference>
<keyword evidence="6" id="KW-0067">ATP-binding</keyword>
<dbReference type="EC" id="2.7.13.3" evidence="2"/>
<keyword evidence="5 9" id="KW-0418">Kinase</keyword>
<dbReference type="PANTHER" id="PTHR43065:SF46">
    <property type="entry name" value="C4-DICARBOXYLATE TRANSPORT SENSOR PROTEIN DCTB"/>
    <property type="match status" value="1"/>
</dbReference>
<evidence type="ECO:0000256" key="6">
    <source>
        <dbReference type="ARBA" id="ARBA00022840"/>
    </source>
</evidence>
<keyword evidence="10" id="KW-1185">Reference proteome</keyword>
<keyword evidence="7" id="KW-0902">Two-component regulatory system</keyword>
<evidence type="ECO:0000313" key="10">
    <source>
        <dbReference type="Proteomes" id="UP000664904"/>
    </source>
</evidence>
<evidence type="ECO:0000256" key="2">
    <source>
        <dbReference type="ARBA" id="ARBA00012438"/>
    </source>
</evidence>
<proteinExistence type="predicted"/>
<feature type="domain" description="Histidine kinase" evidence="8">
    <location>
        <begin position="1"/>
        <end position="84"/>
    </location>
</feature>
<reference evidence="9" key="1">
    <citation type="submission" date="2021-03" db="EMBL/GenBank/DDBJ databases">
        <title>Complete Genome of Pseudoalteromonas xiamenensis STKMTI.2, a new potential marine bacterium producing anti-Vibrio compounds.</title>
        <authorList>
            <person name="Handayani D.P."/>
            <person name="Isnansetyo A."/>
            <person name="Istiqomah I."/>
            <person name="Jumina J."/>
        </authorList>
    </citation>
    <scope>NUCLEOTIDE SEQUENCE</scope>
    <source>
        <strain evidence="9">STKMTI.2</strain>
        <plasmid evidence="9">unnamed5</plasmid>
    </source>
</reference>
<dbReference type="GO" id="GO:0004673">
    <property type="term" value="F:protein histidine kinase activity"/>
    <property type="evidence" value="ECO:0007669"/>
    <property type="project" value="UniProtKB-EC"/>
</dbReference>
<accession>A0A975DKS0</accession>
<dbReference type="GO" id="GO:0005524">
    <property type="term" value="F:ATP binding"/>
    <property type="evidence" value="ECO:0007669"/>
    <property type="project" value="UniProtKB-KW"/>
</dbReference>
<evidence type="ECO:0000256" key="7">
    <source>
        <dbReference type="ARBA" id="ARBA00023012"/>
    </source>
</evidence>
<keyword evidence="4" id="KW-0547">Nucleotide-binding</keyword>
<dbReference type="SMART" id="SM00387">
    <property type="entry name" value="HATPase_c"/>
    <property type="match status" value="1"/>
</dbReference>
<dbReference type="GO" id="GO:0000160">
    <property type="term" value="P:phosphorelay signal transduction system"/>
    <property type="evidence" value="ECO:0007669"/>
    <property type="project" value="UniProtKB-KW"/>
</dbReference>
<dbReference type="SUPFAM" id="SSF55874">
    <property type="entry name" value="ATPase domain of HSP90 chaperone/DNA topoisomerase II/histidine kinase"/>
    <property type="match status" value="1"/>
</dbReference>
<dbReference type="KEGG" id="pxi:J5O05_18320"/>
<evidence type="ECO:0000256" key="3">
    <source>
        <dbReference type="ARBA" id="ARBA00022679"/>
    </source>
</evidence>
<dbReference type="AlphaFoldDB" id="A0A975DKS0"/>
<dbReference type="PRINTS" id="PR00344">
    <property type="entry name" value="BCTRLSENSOR"/>
</dbReference>
<dbReference type="Gene3D" id="3.30.565.10">
    <property type="entry name" value="Histidine kinase-like ATPase, C-terminal domain"/>
    <property type="match status" value="1"/>
</dbReference>
<comment type="catalytic activity">
    <reaction evidence="1">
        <text>ATP + protein L-histidine = ADP + protein N-phospho-L-histidine.</text>
        <dbReference type="EC" id="2.7.13.3"/>
    </reaction>
</comment>
<dbReference type="InterPro" id="IPR004358">
    <property type="entry name" value="Sig_transdc_His_kin-like_C"/>
</dbReference>
<dbReference type="InterPro" id="IPR036890">
    <property type="entry name" value="HATPase_C_sf"/>
</dbReference>
<evidence type="ECO:0000313" key="9">
    <source>
        <dbReference type="EMBL" id="QTH73454.1"/>
    </source>
</evidence>
<keyword evidence="9" id="KW-0614">Plasmid</keyword>
<evidence type="ECO:0000259" key="8">
    <source>
        <dbReference type="PROSITE" id="PS50109"/>
    </source>
</evidence>
<evidence type="ECO:0000256" key="4">
    <source>
        <dbReference type="ARBA" id="ARBA00022741"/>
    </source>
</evidence>